<dbReference type="InterPro" id="IPR029044">
    <property type="entry name" value="Nucleotide-diphossugar_trans"/>
</dbReference>
<evidence type="ECO:0000256" key="1">
    <source>
        <dbReference type="ARBA" id="ARBA00038494"/>
    </source>
</evidence>
<comment type="caution">
    <text evidence="3">The sequence shown here is derived from an EMBL/GenBank/DDBJ whole genome shotgun (WGS) entry which is preliminary data.</text>
</comment>
<reference evidence="3 4" key="1">
    <citation type="submission" date="2020-12" db="EMBL/GenBank/DDBJ databases">
        <title>Whole genome sequences of gut porcine anaerobes.</title>
        <authorList>
            <person name="Kubasova T."/>
            <person name="Jahodarova E."/>
            <person name="Rychlik I."/>
        </authorList>
    </citation>
    <scope>NUCLEOTIDE SEQUENCE [LARGE SCALE GENOMIC DNA]</scope>
    <source>
        <strain evidence="3 4">An925</strain>
    </source>
</reference>
<keyword evidence="4" id="KW-1185">Reference proteome</keyword>
<dbReference type="InterPro" id="IPR001173">
    <property type="entry name" value="Glyco_trans_2-like"/>
</dbReference>
<dbReference type="PANTHER" id="PTHR43630">
    <property type="entry name" value="POLY-BETA-1,6-N-ACETYL-D-GLUCOSAMINE SYNTHASE"/>
    <property type="match status" value="1"/>
</dbReference>
<evidence type="ECO:0000259" key="2">
    <source>
        <dbReference type="Pfam" id="PF00535"/>
    </source>
</evidence>
<organism evidence="3 4">
    <name type="scientific">Xylanibacter brevis</name>
    <dbReference type="NCBI Taxonomy" id="83231"/>
    <lineage>
        <taxon>Bacteria</taxon>
        <taxon>Pseudomonadati</taxon>
        <taxon>Bacteroidota</taxon>
        <taxon>Bacteroidia</taxon>
        <taxon>Bacteroidales</taxon>
        <taxon>Prevotellaceae</taxon>
        <taxon>Xylanibacter</taxon>
    </lineage>
</organism>
<accession>A0ABS9CDS0</accession>
<dbReference type="Gene3D" id="3.90.550.10">
    <property type="entry name" value="Spore Coat Polysaccharide Biosynthesis Protein SpsA, Chain A"/>
    <property type="match status" value="1"/>
</dbReference>
<comment type="similarity">
    <text evidence="1">Belongs to the glycosyltransferase 2 family. WaaE/KdtX subfamily.</text>
</comment>
<dbReference type="PANTHER" id="PTHR43630:SF2">
    <property type="entry name" value="GLYCOSYLTRANSFERASE"/>
    <property type="match status" value="1"/>
</dbReference>
<name>A0ABS9CDS0_9BACT</name>
<feature type="domain" description="Glycosyltransferase 2-like" evidence="2">
    <location>
        <begin position="41"/>
        <end position="185"/>
    </location>
</feature>
<proteinExistence type="inferred from homology"/>
<protein>
    <submittedName>
        <fullName evidence="3">Glycosyltransferase family 2 protein</fullName>
    </submittedName>
</protein>
<dbReference type="EMBL" id="JADYTN010000003">
    <property type="protein sequence ID" value="MCF2562902.1"/>
    <property type="molecule type" value="Genomic_DNA"/>
</dbReference>
<sequence length="281" mass="32763">MAWYSKYLSIYGKNFNEVSNDIISETRERLAALQSEKPLASIVVIAYNEEQHLQACLWALSEIKCKYPVEIIGVDNDSKDRTAEIFEASGIPYYTEYQHSCGYARRCGLQHSKGKYYFDIDSDTIYPPHYFDIMLEELLKPDVSCVSSLWSYFPDENHSWIGLKLFETCRDLFLYIQHFKRPELSVRGLVFAYNADYARQEEYRVDIIRGEDGSMALCLKKYGRIAFIYNRKARAITGYGTLSSDSLFKSFIKRIKIQTKGITRIFFTKDHYEDADDNLVK</sequence>
<dbReference type="CDD" id="cd00761">
    <property type="entry name" value="Glyco_tranf_GTA_type"/>
    <property type="match status" value="1"/>
</dbReference>
<gene>
    <name evidence="3" type="ORF">I6E12_02055</name>
</gene>
<evidence type="ECO:0000313" key="3">
    <source>
        <dbReference type="EMBL" id="MCF2562902.1"/>
    </source>
</evidence>
<dbReference type="Proteomes" id="UP001200470">
    <property type="component" value="Unassembled WGS sequence"/>
</dbReference>
<dbReference type="Pfam" id="PF00535">
    <property type="entry name" value="Glycos_transf_2"/>
    <property type="match status" value="1"/>
</dbReference>
<dbReference type="RefSeq" id="WP_094390666.1">
    <property type="nucleotide sequence ID" value="NZ_JADYTN010000003.1"/>
</dbReference>
<evidence type="ECO:0000313" key="4">
    <source>
        <dbReference type="Proteomes" id="UP001200470"/>
    </source>
</evidence>
<dbReference type="SUPFAM" id="SSF53448">
    <property type="entry name" value="Nucleotide-diphospho-sugar transferases"/>
    <property type="match status" value="1"/>
</dbReference>